<dbReference type="AlphaFoldDB" id="A0A1M5NS12"/>
<evidence type="ECO:0000256" key="1">
    <source>
        <dbReference type="SAM" id="Phobius"/>
    </source>
</evidence>
<dbReference type="OrthoDB" id="9840928at2"/>
<feature type="transmembrane region" description="Helical" evidence="1">
    <location>
        <begin position="146"/>
        <end position="167"/>
    </location>
</feature>
<dbReference type="EMBL" id="FQXI01000001">
    <property type="protein sequence ID" value="SHG92322.1"/>
    <property type="molecule type" value="Genomic_DNA"/>
</dbReference>
<dbReference type="STRING" id="1120995.SAMN02745245_00048"/>
<feature type="transmembrane region" description="Helical" evidence="1">
    <location>
        <begin position="174"/>
        <end position="195"/>
    </location>
</feature>
<keyword evidence="1" id="KW-0812">Transmembrane</keyword>
<evidence type="ECO:0000313" key="3">
    <source>
        <dbReference type="Proteomes" id="UP000184032"/>
    </source>
</evidence>
<keyword evidence="1" id="KW-1133">Transmembrane helix</keyword>
<name>A0A1M5NS12_9FIRM</name>
<feature type="transmembrane region" description="Helical" evidence="1">
    <location>
        <begin position="103"/>
        <end position="126"/>
    </location>
</feature>
<evidence type="ECO:0000313" key="2">
    <source>
        <dbReference type="EMBL" id="SHG92322.1"/>
    </source>
</evidence>
<reference evidence="2 3" key="1">
    <citation type="submission" date="2016-11" db="EMBL/GenBank/DDBJ databases">
        <authorList>
            <person name="Jaros S."/>
            <person name="Januszkiewicz K."/>
            <person name="Wedrychowicz H."/>
        </authorList>
    </citation>
    <scope>NUCLEOTIDE SEQUENCE [LARGE SCALE GENOMIC DNA]</scope>
    <source>
        <strain evidence="2 3">DSM 21120</strain>
    </source>
</reference>
<feature type="transmembrane region" description="Helical" evidence="1">
    <location>
        <begin position="18"/>
        <end position="36"/>
    </location>
</feature>
<keyword evidence="1" id="KW-0472">Membrane</keyword>
<gene>
    <name evidence="2" type="ORF">SAMN02745245_00048</name>
</gene>
<organism evidence="2 3">
    <name type="scientific">Anaerosphaera aminiphila DSM 21120</name>
    <dbReference type="NCBI Taxonomy" id="1120995"/>
    <lineage>
        <taxon>Bacteria</taxon>
        <taxon>Bacillati</taxon>
        <taxon>Bacillota</taxon>
        <taxon>Tissierellia</taxon>
        <taxon>Tissierellales</taxon>
        <taxon>Peptoniphilaceae</taxon>
        <taxon>Anaerosphaera</taxon>
    </lineage>
</organism>
<feature type="transmembrane region" description="Helical" evidence="1">
    <location>
        <begin position="51"/>
        <end position="76"/>
    </location>
</feature>
<proteinExistence type="predicted"/>
<protein>
    <recommendedName>
        <fullName evidence="4">ABC-2 family transporter protein</fullName>
    </recommendedName>
</protein>
<dbReference type="RefSeq" id="WP_073182686.1">
    <property type="nucleotide sequence ID" value="NZ_FQXI01000001.1"/>
</dbReference>
<feature type="transmembrane region" description="Helical" evidence="1">
    <location>
        <begin position="244"/>
        <end position="262"/>
    </location>
</feature>
<accession>A0A1M5NS12</accession>
<keyword evidence="3" id="KW-1185">Reference proteome</keyword>
<sequence>MTYFKTDLAKTLKKRSTIITFIAMMLIIFVGNFGFYKTSFSDGVNYFPQHIPLFLGLSMVIAAVGYISFALGSFAITDEQKERGYIHVLECGYRREVIVIVKYFEMVSICLVFFVFGILFHSALSYLFFGWNISNTIMLLNFLKSIVLSIIPISVIFFVAILMYLLFKTEFFAVCASLFVAVFSDTLVKAVNFFLKIDFLGKVTAYFPAPTLSKISKMFTENGMSGSSESISLLNTFIDLKYNMAFNLLFLFVIIGISIFIVKRKDFD</sequence>
<dbReference type="Proteomes" id="UP000184032">
    <property type="component" value="Unassembled WGS sequence"/>
</dbReference>
<evidence type="ECO:0008006" key="4">
    <source>
        <dbReference type="Google" id="ProtNLM"/>
    </source>
</evidence>